<dbReference type="AlphaFoldDB" id="A0A3L9M2U4"/>
<feature type="domain" description="WYL" evidence="1">
    <location>
        <begin position="129"/>
        <end position="200"/>
    </location>
</feature>
<dbReference type="PANTHER" id="PTHR34580">
    <property type="match status" value="1"/>
</dbReference>
<name>A0A3L9M2U4_9FLAO</name>
<protein>
    <submittedName>
        <fullName evidence="2">WYL domain-containing protein</fullName>
    </submittedName>
</protein>
<accession>A0A3L9M2U4</accession>
<sequence>MFALKLQNMAKREQMFRLMNISNFLKSKPKGVSFREVQNYLEEKYYHDEDFDGELAFSEKTFKRDRKLLKELFKLETKFNRSTMLYQIVDEIEPNQTIFDNLLLVNAYKKAADQANILLFEKRQASGLENLDGLIHAIKNTKIISCTYTKYWEGIPNKKVLEPYAMKEFRNRWYLIAKDRNDNDFTLKTYGLDRISNLEIHSSTFVKNNIVNVEDMFVNSFGIISTLGQEPTKITLSLIPWQGMYVKSLPIHHSQKILVDNENELKLELNLVPTYDFYQEILTHNERLLSLEPKVVREKFLKFLEVGLNNLKNQK</sequence>
<proteinExistence type="predicted"/>
<dbReference type="EMBL" id="RDOJ01000019">
    <property type="protein sequence ID" value="RLZ07142.1"/>
    <property type="molecule type" value="Genomic_DNA"/>
</dbReference>
<dbReference type="InterPro" id="IPR051534">
    <property type="entry name" value="CBASS_pafABC_assoc_protein"/>
</dbReference>
<dbReference type="PANTHER" id="PTHR34580:SF9">
    <property type="entry name" value="SLL5097 PROTEIN"/>
    <property type="match status" value="1"/>
</dbReference>
<dbReference type="Pfam" id="PF13280">
    <property type="entry name" value="WYL"/>
    <property type="match status" value="1"/>
</dbReference>
<evidence type="ECO:0000313" key="3">
    <source>
        <dbReference type="Proteomes" id="UP000275348"/>
    </source>
</evidence>
<gene>
    <name evidence="2" type="ORF">EAH69_11885</name>
</gene>
<dbReference type="PROSITE" id="PS52050">
    <property type="entry name" value="WYL"/>
    <property type="match status" value="1"/>
</dbReference>
<organism evidence="2 3">
    <name type="scientific">Faecalibacter macacae</name>
    <dbReference type="NCBI Taxonomy" id="1859289"/>
    <lineage>
        <taxon>Bacteria</taxon>
        <taxon>Pseudomonadati</taxon>
        <taxon>Bacteroidota</taxon>
        <taxon>Flavobacteriia</taxon>
        <taxon>Flavobacteriales</taxon>
        <taxon>Weeksellaceae</taxon>
        <taxon>Faecalibacter</taxon>
    </lineage>
</organism>
<keyword evidence="3" id="KW-1185">Reference proteome</keyword>
<evidence type="ECO:0000259" key="1">
    <source>
        <dbReference type="Pfam" id="PF13280"/>
    </source>
</evidence>
<evidence type="ECO:0000313" key="2">
    <source>
        <dbReference type="EMBL" id="RLZ07142.1"/>
    </source>
</evidence>
<dbReference type="InterPro" id="IPR026881">
    <property type="entry name" value="WYL_dom"/>
</dbReference>
<dbReference type="Proteomes" id="UP000275348">
    <property type="component" value="Unassembled WGS sequence"/>
</dbReference>
<reference evidence="2 3" key="1">
    <citation type="submission" date="2018-10" db="EMBL/GenBank/DDBJ databases">
        <authorList>
            <person name="Chen X."/>
        </authorList>
    </citation>
    <scope>NUCLEOTIDE SEQUENCE [LARGE SCALE GENOMIC DNA]</scope>
    <source>
        <strain evidence="2 3">YIM 102668</strain>
    </source>
</reference>
<comment type="caution">
    <text evidence="2">The sequence shown here is derived from an EMBL/GenBank/DDBJ whole genome shotgun (WGS) entry which is preliminary data.</text>
</comment>